<proteinExistence type="predicted"/>
<dbReference type="Proteomes" id="UP000829398">
    <property type="component" value="Chromosome 3"/>
</dbReference>
<keyword evidence="2" id="KW-1185">Reference proteome</keyword>
<evidence type="ECO:0000313" key="2">
    <source>
        <dbReference type="Proteomes" id="UP000829398"/>
    </source>
</evidence>
<sequence length="1223" mass="138922">MASASSLSSGFTGKSKYDVFLSFRGKDTGTGIRDHLAAALRRKQIKLFIDDEEELQKGDEISPAVSKAIEASVVSVIIFSKNYAYSTWCLDELVRILDCKKRNGQTVVPVFYKVDPSDVRKQRGSFRKAFVHHERNFSDKVRVQKWRDSLTQASNISGFHDSRSFRNDAELVEKIAEDISKKLEDMADPPNFPSSMASSSCLSSSFTAKCKYDAFLSFGGEDTRTGIRSHLAAALRRKQIELFIADEKEVEKGNEISPAVSDAIETSLILIIIFSEDYASSKWCLDELVKILDCLEKNNGQIVVPVFYRVDPFDVLEQKGSFAEAFVRHERNFPDKVQKWRDALIKASTISAFVVTESRNEAGHVEKIAQDISKKVEDMSDSTDLSGFVGLNSRIEKIKSLLCLELGDVRIVGIWGMGGIGKTTIASVIFHQISGDFQGKCFMKNVGEESSKMGVMHVRDEVISQVMGENIKIGTPTITPNIKKRLQQRKVLIVLDDVDDNSKNFAGGLELFSPGSRIIITTRDKRLLDKRRVENVYEVKGLKHNSALELFCRKAFRQNNRSPDLLELSEEVAHYANGNPLALQVLGSSLYQKSKEQWKDKLRKLKLITDPNIYKVLKISYDGLNWEEKEIFLDVACFFKGEDVDFVTRVQDDPTSMHNGLNTLVEMSLITISANRLQMHDILQELGKTIILQESFKEPGKRSKLWDHKDVYQVLKKNKGTDAIEGIFFDLSKINYLHLSPQAFANMSSLTLLKFYMPECNGVPIMSSKLHLNQDLEYLPKKLRYLHWHEYPLKTLPFSFEPNYLIELNLPYSKVEQIWIGEKKAFKLKFINLYNSRYLTRLPEFSEIPNLERINLSGSELERLPATIKQFSQLRYLYLRNCNMLQSLPELPLLLSHLDASNCKRLQSLPEISSCLEELDISILEKLSKTTFPIKHGCSLMQFEFQNCWELKENKILEDSELRIQHMAIASLRLFYEKEQLYCPSILLPGSEIPKWFAFQNIGPLIALQLPEHCLINLIGFALCAVIDFKHLPSNSWDSFNINCGIYIKMNKPEDLSFNCFLASIRDAIDSDHVILGFSPLGIGGFPVGGGNHNTTVLVDFFPAKVKCCGVSPVYADPNKTEPKNFTLKFAAEIGKLDDKASKIESKMNPPTSPCPSCRREELLDSHLHFQVISYELPFCPDFEFNFFYSTKNLIAGGLTAFVIGFIRNESSWWRRSASEAIY</sequence>
<accession>A0ACB8MDV7</accession>
<keyword evidence="1" id="KW-0378">Hydrolase</keyword>
<name>A0ACB8MDV7_CITSI</name>
<gene>
    <name evidence="1" type="ORF">KPL71_009436</name>
</gene>
<comment type="caution">
    <text evidence="1">The sequence shown here is derived from an EMBL/GenBank/DDBJ whole genome shotgun (WGS) entry which is preliminary data.</text>
</comment>
<organism evidence="1 2">
    <name type="scientific">Citrus sinensis</name>
    <name type="common">Sweet orange</name>
    <name type="synonym">Citrus aurantium var. sinensis</name>
    <dbReference type="NCBI Taxonomy" id="2711"/>
    <lineage>
        <taxon>Eukaryota</taxon>
        <taxon>Viridiplantae</taxon>
        <taxon>Streptophyta</taxon>
        <taxon>Embryophyta</taxon>
        <taxon>Tracheophyta</taxon>
        <taxon>Spermatophyta</taxon>
        <taxon>Magnoliopsida</taxon>
        <taxon>eudicotyledons</taxon>
        <taxon>Gunneridae</taxon>
        <taxon>Pentapetalae</taxon>
        <taxon>rosids</taxon>
        <taxon>malvids</taxon>
        <taxon>Sapindales</taxon>
        <taxon>Rutaceae</taxon>
        <taxon>Aurantioideae</taxon>
        <taxon>Citrus</taxon>
    </lineage>
</organism>
<protein>
    <submittedName>
        <fullName evidence="1">ADP-ribosyl cyclase/cyclic ADP-ribose hydrolase</fullName>
    </submittedName>
</protein>
<dbReference type="EMBL" id="CM039172">
    <property type="protein sequence ID" value="KAH9783772.1"/>
    <property type="molecule type" value="Genomic_DNA"/>
</dbReference>
<reference evidence="2" key="1">
    <citation type="journal article" date="2023" name="Hortic. Res.">
        <title>A chromosome-level phased genome enabling allele-level studies in sweet orange: a case study on citrus Huanglongbing tolerance.</title>
        <authorList>
            <person name="Wu B."/>
            <person name="Yu Q."/>
            <person name="Deng Z."/>
            <person name="Duan Y."/>
            <person name="Luo F."/>
            <person name="Gmitter F. Jr."/>
        </authorList>
    </citation>
    <scope>NUCLEOTIDE SEQUENCE [LARGE SCALE GENOMIC DNA]</scope>
    <source>
        <strain evidence="2">cv. Valencia</strain>
    </source>
</reference>
<evidence type="ECO:0000313" key="1">
    <source>
        <dbReference type="EMBL" id="KAH9783772.1"/>
    </source>
</evidence>